<dbReference type="InterPro" id="IPR001732">
    <property type="entry name" value="UDP-Glc/GDP-Man_DH_N"/>
</dbReference>
<name>A0ABT2KRX0_9RHOB</name>
<feature type="domain" description="UDP-glucose/GDP-mannose dehydrogenase N-terminal" evidence="1">
    <location>
        <begin position="1"/>
        <end position="23"/>
    </location>
</feature>
<dbReference type="Gene3D" id="3.40.50.720">
    <property type="entry name" value="NAD(P)-binding Rossmann-like Domain"/>
    <property type="match status" value="1"/>
</dbReference>
<comment type="caution">
    <text evidence="2">The sequence shown here is derived from an EMBL/GenBank/DDBJ whole genome shotgun (WGS) entry which is preliminary data.</text>
</comment>
<sequence length="23" mass="2321">MKIAVIGTGYVGLVSGVCFSDFG</sequence>
<dbReference type="SUPFAM" id="SSF51735">
    <property type="entry name" value="NAD(P)-binding Rossmann-fold domains"/>
    <property type="match status" value="1"/>
</dbReference>
<reference evidence="3" key="1">
    <citation type="submission" date="2023-07" db="EMBL/GenBank/DDBJ databases">
        <title>Yangia mangrovi SAOS 153D genome.</title>
        <authorList>
            <person name="Verma A."/>
            <person name="Pal Y."/>
            <person name="Sundharam S."/>
            <person name="Bisht B."/>
            <person name="Srinivasan K."/>
        </authorList>
    </citation>
    <scope>NUCLEOTIDE SEQUENCE [LARGE SCALE GENOMIC DNA]</scope>
    <source>
        <strain evidence="3">SAOS 153D</strain>
    </source>
</reference>
<proteinExistence type="predicted"/>
<dbReference type="Pfam" id="PF03721">
    <property type="entry name" value="UDPG_MGDP_dh_N"/>
    <property type="match status" value="1"/>
</dbReference>
<organism evidence="2 3">
    <name type="scientific">Alloyangia mangrovi</name>
    <dbReference type="NCBI Taxonomy" id="1779329"/>
    <lineage>
        <taxon>Bacteria</taxon>
        <taxon>Pseudomonadati</taxon>
        <taxon>Pseudomonadota</taxon>
        <taxon>Alphaproteobacteria</taxon>
        <taxon>Rhodobacterales</taxon>
        <taxon>Roseobacteraceae</taxon>
        <taxon>Alloyangia</taxon>
    </lineage>
</organism>
<feature type="non-terminal residue" evidence="2">
    <location>
        <position position="23"/>
    </location>
</feature>
<evidence type="ECO:0000313" key="2">
    <source>
        <dbReference type="EMBL" id="MCT4373564.1"/>
    </source>
</evidence>
<dbReference type="Proteomes" id="UP000217448">
    <property type="component" value="Unassembled WGS sequence"/>
</dbReference>
<evidence type="ECO:0000259" key="1">
    <source>
        <dbReference type="Pfam" id="PF03721"/>
    </source>
</evidence>
<evidence type="ECO:0000313" key="3">
    <source>
        <dbReference type="Proteomes" id="UP000217448"/>
    </source>
</evidence>
<keyword evidence="3" id="KW-1185">Reference proteome</keyword>
<protein>
    <recommendedName>
        <fullName evidence="1">UDP-glucose/GDP-mannose dehydrogenase N-terminal domain-containing protein</fullName>
    </recommendedName>
</protein>
<dbReference type="EMBL" id="NTHN02000101">
    <property type="protein sequence ID" value="MCT4373564.1"/>
    <property type="molecule type" value="Genomic_DNA"/>
</dbReference>
<accession>A0ABT2KRX0</accession>
<dbReference type="InterPro" id="IPR036291">
    <property type="entry name" value="NAD(P)-bd_dom_sf"/>
</dbReference>
<gene>
    <name evidence="2" type="ORF">CLG85_026010</name>
</gene>